<reference evidence="2" key="1">
    <citation type="submission" date="2014-03" db="EMBL/GenBank/DDBJ databases">
        <authorList>
            <person name="Aksoy S."/>
            <person name="Warren W."/>
            <person name="Wilson R.K."/>
        </authorList>
    </citation>
    <scope>NUCLEOTIDE SEQUENCE [LARGE SCALE GENOMIC DNA]</scope>
    <source>
        <strain evidence="2">IAEA</strain>
    </source>
</reference>
<dbReference type="Proteomes" id="UP000092445">
    <property type="component" value="Unassembled WGS sequence"/>
</dbReference>
<protein>
    <submittedName>
        <fullName evidence="1">Uncharacterized protein</fullName>
    </submittedName>
</protein>
<keyword evidence="2" id="KW-1185">Reference proteome</keyword>
<proteinExistence type="predicted"/>
<name>A0A1B0A5X6_GLOPL</name>
<evidence type="ECO:0000313" key="1">
    <source>
        <dbReference type="EnsemblMetazoa" id="GPAI035444-PA"/>
    </source>
</evidence>
<dbReference type="EnsemblMetazoa" id="GPAI035444-RA">
    <property type="protein sequence ID" value="GPAI035444-PA"/>
    <property type="gene ID" value="GPAI035444"/>
</dbReference>
<dbReference type="AlphaFoldDB" id="A0A1B0A5X6"/>
<accession>A0A1B0A5X6</accession>
<sequence length="394" mass="44568">MSNIPNRLFSKLLMKYPKLWGVNKDVEYLDIDLDIYNQGPSTSAAAAKLLKQQRQHQLESEEEHQEQARQETVPDVEALRALVNELDHLGKVVTLAFDELFTNNETTYLPAEDRLYAHLGDSHYRKMRFGTRYDIHLTSKLVEQRKESSKFWVQRGAVPSVVKATNFRSKRSESPLAKAICEPKEIQPDIHAPARAPTNAPVLLLHGTNMPKVNRPQVVPAAIAVTDVATLNMPLNCSKTNTKATAITPNIKIHPLTRRVELRSVNFRRKEPFTISSSITKAVEFNTTDSELRAAPNTPAIKSPGTPPPTVIKPALMGSHLPTWFVKEEKPKQDQSVKCEFLQSDLRRICLSWSTNVSAELLLPTYVMHMVGHTIHWNYEKIQLEILIGHLLID</sequence>
<dbReference type="VEuPathDB" id="VectorBase:GPAI035444"/>
<reference evidence="1" key="2">
    <citation type="submission" date="2020-05" db="UniProtKB">
        <authorList>
            <consortium name="EnsemblMetazoa"/>
        </authorList>
    </citation>
    <scope>IDENTIFICATION</scope>
    <source>
        <strain evidence="1">IAEA</strain>
    </source>
</reference>
<organism evidence="1 2">
    <name type="scientific">Glossina pallidipes</name>
    <name type="common">Tsetse fly</name>
    <dbReference type="NCBI Taxonomy" id="7398"/>
    <lineage>
        <taxon>Eukaryota</taxon>
        <taxon>Metazoa</taxon>
        <taxon>Ecdysozoa</taxon>
        <taxon>Arthropoda</taxon>
        <taxon>Hexapoda</taxon>
        <taxon>Insecta</taxon>
        <taxon>Pterygota</taxon>
        <taxon>Neoptera</taxon>
        <taxon>Endopterygota</taxon>
        <taxon>Diptera</taxon>
        <taxon>Brachycera</taxon>
        <taxon>Muscomorpha</taxon>
        <taxon>Hippoboscoidea</taxon>
        <taxon>Glossinidae</taxon>
        <taxon>Glossina</taxon>
    </lineage>
</organism>
<evidence type="ECO:0000313" key="2">
    <source>
        <dbReference type="Proteomes" id="UP000092445"/>
    </source>
</evidence>